<sequence length="968" mass="108801">MWNIGCKESDCSWSIIILISLHLVNITCGDKTIGAICDDGTFLYEAAIKVAVASITEEEESPLIANVIRTSPGDLLETEDAVCSLLENAKKCIDRVLTPHAHLFCLLKNVYGIFGPTKKDSILHVQSITDNLEIPQVINQAMETQNRNWSAVNLYPHHISYSQLFTDLIEMKDWKEFTIIYEGSELLPFLENIFTMQDLNKRQKILMNVVQLPDGDDFRSQLKAIKKSGSVNFVLDCTLENLSTFLEQAQQVGIMSDQHSYLIMNPDFQTIDVDPFKHGGSNITGIRFFDPNLDSIQKFISDINEKVVELSEGQLEKAVTENGLTFDLALMYDAVTIYGSALNALGLEEGANITCDQDDGWEFGSSIINYIRTMEIDGMTGIIKFDDEGFRSYFEVDVLEIMPHGLEKVGSWNIEDGLIQDRNFIAPAEPESSETMKGKHFIILTALSAPYGMLKESSKRLEGNERYEGFGIELIEELAKMNEFNYTFELQTDGVYGSFDTTTKQWNGMMKKIMDGIVDFGITDLTITSTRQKAVDFTSPFMTLGITILYKKPTKEPPDLFSFISPLSPGVWSWLAGAYIGVSVLLFALGRMAPEEWQNPYPCIEEPETLDNQFTLANSFWFTLGSVLTQGSEIAPIAVSTRMAGSMWWFFTLIMVSSYTANLAAFLTIESKFYAIKSVQDLANNPYGITYGAKKNGATFSFFMESDNLLYQKMYHYMDEHPEYQTATNDQGLERVKSENENYAFLMESTSIEYMVERNCDVAQVGGLLDNKGYGIAMKKNSPYRQPMSESILQLQEDGTLTKLKDKWWKEKRGGGACEDDDTAGGEAQPLVLANVGGVFIVLVVGSAMAAVCAFFEMLFDVWMICRRHKLPFLDELKAELRFILSFSGDTKPVRHRELSGSGSRSTKNDEEDKNCELESLDDGNKLDPAPTPRSERSTHSHHTIHSRRTSNAVQMAKMRKYSIRSGI</sequence>
<dbReference type="FunFam" id="1.10.287.70:FF:000105">
    <property type="entry name" value="Eye-enriched kainate receptor, isoform A"/>
    <property type="match status" value="1"/>
</dbReference>
<dbReference type="EnsemblMetazoa" id="XM_038019567.1">
    <property type="protein sequence ID" value="XP_037875495.1"/>
    <property type="gene ID" value="LOC101744148"/>
</dbReference>
<comment type="subcellular location">
    <subcellularLocation>
        <location evidence="1">Cell membrane</location>
        <topology evidence="1">Multi-pass membrane protein</topology>
    </subcellularLocation>
    <subcellularLocation>
        <location evidence="15">Postsynaptic cell membrane</location>
    </subcellularLocation>
</comment>
<evidence type="ECO:0000259" key="22">
    <source>
        <dbReference type="SMART" id="SM00079"/>
    </source>
</evidence>
<evidence type="ECO:0000256" key="7">
    <source>
        <dbReference type="ARBA" id="ARBA00023018"/>
    </source>
</evidence>
<feature type="binding site" evidence="16">
    <location>
        <position position="748"/>
    </location>
    <ligand>
        <name>L-glutamate</name>
        <dbReference type="ChEBI" id="CHEBI:29985"/>
    </ligand>
</feature>
<dbReference type="PRINTS" id="PR00177">
    <property type="entry name" value="NMDARECEPTOR"/>
</dbReference>
<evidence type="ECO:0000256" key="13">
    <source>
        <dbReference type="ARBA" id="ARBA00023286"/>
    </source>
</evidence>
<dbReference type="GO" id="GO:0015276">
    <property type="term" value="F:ligand-gated monoatomic ion channel activity"/>
    <property type="evidence" value="ECO:0007669"/>
    <property type="project" value="InterPro"/>
</dbReference>
<dbReference type="Pfam" id="PF01094">
    <property type="entry name" value="ANF_receptor"/>
    <property type="match status" value="1"/>
</dbReference>
<dbReference type="Proteomes" id="UP000005204">
    <property type="component" value="Unassembled WGS sequence"/>
</dbReference>
<dbReference type="Gene3D" id="3.40.190.10">
    <property type="entry name" value="Periplasmic binding protein-like II"/>
    <property type="match status" value="2"/>
</dbReference>
<name>A0A8R2M607_BOMMO</name>
<dbReference type="InterPro" id="IPR019594">
    <property type="entry name" value="Glu/Gly-bd"/>
</dbReference>
<feature type="chain" id="PRO_5035930374" evidence="21">
    <location>
        <begin position="30"/>
        <end position="968"/>
    </location>
</feature>
<keyword evidence="12" id="KW-0628">Postsynaptic cell membrane</keyword>
<dbReference type="FunFam" id="3.40.190.10:FF:000061">
    <property type="entry name" value="Glutamate receptor, ionotropic kainate"/>
    <property type="match status" value="1"/>
</dbReference>
<dbReference type="CDD" id="cd06382">
    <property type="entry name" value="PBP1_iGluR_Kainate"/>
    <property type="match status" value="1"/>
</dbReference>
<dbReference type="FunFam" id="3.40.190.10:FF:000178">
    <property type="entry name" value="Glutamate receptor subunit"/>
    <property type="match status" value="1"/>
</dbReference>
<keyword evidence="8" id="KW-0406">Ion transport</keyword>
<dbReference type="SUPFAM" id="SSF53822">
    <property type="entry name" value="Periplasmic binding protein-like I"/>
    <property type="match status" value="1"/>
</dbReference>
<evidence type="ECO:0000256" key="3">
    <source>
        <dbReference type="ARBA" id="ARBA00022448"/>
    </source>
</evidence>
<evidence type="ECO:0000256" key="17">
    <source>
        <dbReference type="PIRSR" id="PIRSR601508-2"/>
    </source>
</evidence>
<dbReference type="Gene3D" id="1.10.287.70">
    <property type="match status" value="1"/>
</dbReference>
<evidence type="ECO:0000256" key="10">
    <source>
        <dbReference type="ARBA" id="ARBA00023170"/>
    </source>
</evidence>
<evidence type="ECO:0000256" key="20">
    <source>
        <dbReference type="SAM" id="Phobius"/>
    </source>
</evidence>
<keyword evidence="21" id="KW-0732">Signal</keyword>
<evidence type="ECO:0000313" key="25">
    <source>
        <dbReference type="Proteomes" id="UP000005204"/>
    </source>
</evidence>
<evidence type="ECO:0000256" key="19">
    <source>
        <dbReference type="SAM" id="MobiDB-lite"/>
    </source>
</evidence>
<dbReference type="AlphaFoldDB" id="A0A8R2M607"/>
<comment type="similarity">
    <text evidence="2">Belongs to the glutamate-gated ion channel (TC 1.A.10.1) family.</text>
</comment>
<dbReference type="Pfam" id="PF00060">
    <property type="entry name" value="Lig_chan"/>
    <property type="match status" value="1"/>
</dbReference>
<evidence type="ECO:0000256" key="11">
    <source>
        <dbReference type="ARBA" id="ARBA00023180"/>
    </source>
</evidence>
<evidence type="ECO:0000256" key="6">
    <source>
        <dbReference type="ARBA" id="ARBA00022989"/>
    </source>
</evidence>
<feature type="compositionally biased region" description="Basic and acidic residues" evidence="19">
    <location>
        <begin position="907"/>
        <end position="917"/>
    </location>
</feature>
<feature type="domain" description="Ionotropic glutamate receptor L-glutamate and glycine-binding" evidence="23">
    <location>
        <begin position="450"/>
        <end position="515"/>
    </location>
</feature>
<feature type="region of interest" description="Disordered" evidence="19">
    <location>
        <begin position="893"/>
        <end position="956"/>
    </location>
</feature>
<dbReference type="SMART" id="SM00079">
    <property type="entry name" value="PBPe"/>
    <property type="match status" value="1"/>
</dbReference>
<protein>
    <submittedName>
        <fullName evidence="24">Uncharacterized protein</fullName>
    </submittedName>
</protein>
<dbReference type="PANTHER" id="PTHR18966">
    <property type="entry name" value="IONOTROPIC GLUTAMATE RECEPTOR"/>
    <property type="match status" value="1"/>
</dbReference>
<evidence type="ECO:0000256" key="2">
    <source>
        <dbReference type="ARBA" id="ARBA00008685"/>
    </source>
</evidence>
<keyword evidence="6 20" id="KW-1133">Transmembrane helix</keyword>
<dbReference type="InterPro" id="IPR001320">
    <property type="entry name" value="Iontro_rcpt_C"/>
</dbReference>
<feature type="transmembrane region" description="Helical" evidence="20">
    <location>
        <begin position="648"/>
        <end position="669"/>
    </location>
</feature>
<keyword evidence="9 20" id="KW-0472">Membrane</keyword>
<dbReference type="SMART" id="SM00918">
    <property type="entry name" value="Lig_chan-Glu_bd"/>
    <property type="match status" value="1"/>
</dbReference>
<organism evidence="24 25">
    <name type="scientific">Bombyx mori</name>
    <name type="common">Silk moth</name>
    <dbReference type="NCBI Taxonomy" id="7091"/>
    <lineage>
        <taxon>Eukaryota</taxon>
        <taxon>Metazoa</taxon>
        <taxon>Ecdysozoa</taxon>
        <taxon>Arthropoda</taxon>
        <taxon>Hexapoda</taxon>
        <taxon>Insecta</taxon>
        <taxon>Pterygota</taxon>
        <taxon>Neoptera</taxon>
        <taxon>Endopterygota</taxon>
        <taxon>Lepidoptera</taxon>
        <taxon>Glossata</taxon>
        <taxon>Ditrysia</taxon>
        <taxon>Bombycoidea</taxon>
        <taxon>Bombycidae</taxon>
        <taxon>Bombycinae</taxon>
        <taxon>Bombyx</taxon>
    </lineage>
</organism>
<proteinExistence type="inferred from homology"/>
<feature type="domain" description="Ionotropic glutamate receptor C-terminal" evidence="22">
    <location>
        <begin position="440"/>
        <end position="811"/>
    </location>
</feature>
<dbReference type="InterPro" id="IPR015683">
    <property type="entry name" value="Ionotropic_Glu_rcpt"/>
</dbReference>
<keyword evidence="14" id="KW-0407">Ion channel</keyword>
<feature type="transmembrane region" description="Helical" evidence="20">
    <location>
        <begin position="839"/>
        <end position="860"/>
    </location>
</feature>
<dbReference type="GO" id="GO:0038023">
    <property type="term" value="F:signaling receptor activity"/>
    <property type="evidence" value="ECO:0007669"/>
    <property type="project" value="InterPro"/>
</dbReference>
<feature type="site" description="Crucial to convey clamshell closure to channel opening" evidence="17">
    <location>
        <position position="676"/>
    </location>
</feature>
<keyword evidence="18" id="KW-1015">Disulfide bond</keyword>
<dbReference type="Pfam" id="PF10613">
    <property type="entry name" value="Lig_chan-Glu_bd"/>
    <property type="match status" value="1"/>
</dbReference>
<dbReference type="SUPFAM" id="SSF81324">
    <property type="entry name" value="Voltage-gated potassium channels"/>
    <property type="match status" value="1"/>
</dbReference>
<dbReference type="SUPFAM" id="SSF53850">
    <property type="entry name" value="Periplasmic binding protein-like II"/>
    <property type="match status" value="1"/>
</dbReference>
<feature type="signal peptide" evidence="21">
    <location>
        <begin position="1"/>
        <end position="29"/>
    </location>
</feature>
<feature type="transmembrane region" description="Helical" evidence="20">
    <location>
        <begin position="571"/>
        <end position="589"/>
    </location>
</feature>
<evidence type="ECO:0000256" key="8">
    <source>
        <dbReference type="ARBA" id="ARBA00023065"/>
    </source>
</evidence>
<evidence type="ECO:0000313" key="24">
    <source>
        <dbReference type="EnsemblMetazoa" id="XP_037875495.1"/>
    </source>
</evidence>
<reference evidence="24" key="2">
    <citation type="submission" date="2022-06" db="UniProtKB">
        <authorList>
            <consortium name="EnsemblMetazoa"/>
        </authorList>
    </citation>
    <scope>IDENTIFICATION</scope>
    <source>
        <strain evidence="24">p50T (Dazao)</strain>
    </source>
</reference>
<evidence type="ECO:0000256" key="14">
    <source>
        <dbReference type="ARBA" id="ARBA00023303"/>
    </source>
</evidence>
<keyword evidence="10" id="KW-0675">Receptor</keyword>
<evidence type="ECO:0000256" key="21">
    <source>
        <dbReference type="SAM" id="SignalP"/>
    </source>
</evidence>
<evidence type="ECO:0000259" key="23">
    <source>
        <dbReference type="SMART" id="SM00918"/>
    </source>
</evidence>
<keyword evidence="13" id="KW-1071">Ligand-gated ion channel</keyword>
<evidence type="ECO:0000256" key="12">
    <source>
        <dbReference type="ARBA" id="ARBA00023257"/>
    </source>
</evidence>
<evidence type="ECO:0000256" key="4">
    <source>
        <dbReference type="ARBA" id="ARBA00022475"/>
    </source>
</evidence>
<feature type="binding site" evidence="16">
    <location>
        <position position="526"/>
    </location>
    <ligand>
        <name>L-glutamate</name>
        <dbReference type="ChEBI" id="CHEBI:29985"/>
    </ligand>
</feature>
<feature type="compositionally biased region" description="Basic residues" evidence="19">
    <location>
        <begin position="940"/>
        <end position="949"/>
    </location>
</feature>
<dbReference type="InterPro" id="IPR028082">
    <property type="entry name" value="Peripla_BP_I"/>
</dbReference>
<dbReference type="GO" id="GO:0045211">
    <property type="term" value="C:postsynaptic membrane"/>
    <property type="evidence" value="ECO:0007669"/>
    <property type="project" value="UniProtKB-SubCell"/>
</dbReference>
<keyword evidence="11" id="KW-0325">Glycoprotein</keyword>
<keyword evidence="5 20" id="KW-0812">Transmembrane</keyword>
<keyword evidence="7" id="KW-0770">Synapse</keyword>
<keyword evidence="25" id="KW-1185">Reference proteome</keyword>
<feature type="disulfide bond" evidence="18">
    <location>
        <begin position="760"/>
        <end position="818"/>
    </location>
</feature>
<evidence type="ECO:0000256" key="18">
    <source>
        <dbReference type="PIRSR" id="PIRSR601508-3"/>
    </source>
</evidence>
<feature type="binding site" evidence="16">
    <location>
        <position position="531"/>
    </location>
    <ligand>
        <name>L-glutamate</name>
        <dbReference type="ChEBI" id="CHEBI:29985"/>
    </ligand>
</feature>
<feature type="binding site" evidence="16">
    <location>
        <position position="699"/>
    </location>
    <ligand>
        <name>L-glutamate</name>
        <dbReference type="ChEBI" id="CHEBI:29985"/>
    </ligand>
</feature>
<evidence type="ECO:0000256" key="16">
    <source>
        <dbReference type="PIRSR" id="PIRSR601508-1"/>
    </source>
</evidence>
<evidence type="ECO:0000256" key="5">
    <source>
        <dbReference type="ARBA" id="ARBA00022692"/>
    </source>
</evidence>
<evidence type="ECO:0000256" key="1">
    <source>
        <dbReference type="ARBA" id="ARBA00004651"/>
    </source>
</evidence>
<reference evidence="25" key="1">
    <citation type="journal article" date="2008" name="Insect Biochem. Mol. Biol.">
        <title>The genome of a lepidopteran model insect, the silkworm Bombyx mori.</title>
        <authorList>
            <consortium name="International Silkworm Genome Consortium"/>
        </authorList>
    </citation>
    <scope>NUCLEOTIDE SEQUENCE [LARGE SCALE GENOMIC DNA]</scope>
    <source>
        <strain evidence="25">p50T</strain>
    </source>
</reference>
<dbReference type="InterPro" id="IPR001508">
    <property type="entry name" value="Iono_Glu_rcpt_met"/>
</dbReference>
<accession>A0A8R2M607</accession>
<keyword evidence="3" id="KW-0813">Transport</keyword>
<keyword evidence="4" id="KW-1003">Cell membrane</keyword>
<evidence type="ECO:0000256" key="9">
    <source>
        <dbReference type="ARBA" id="ARBA00023136"/>
    </source>
</evidence>
<evidence type="ECO:0000256" key="15">
    <source>
        <dbReference type="ARBA" id="ARBA00034100"/>
    </source>
</evidence>
<dbReference type="InterPro" id="IPR001828">
    <property type="entry name" value="ANF_lig-bd_rcpt"/>
</dbReference>
<dbReference type="Gene3D" id="3.40.50.2300">
    <property type="match status" value="2"/>
</dbReference>